<protein>
    <submittedName>
        <fullName evidence="1">Uncharacterized protein</fullName>
    </submittedName>
</protein>
<dbReference type="EMBL" id="CAAALY010046022">
    <property type="protein sequence ID" value="VEL20349.1"/>
    <property type="molecule type" value="Genomic_DNA"/>
</dbReference>
<comment type="caution">
    <text evidence="1">The sequence shown here is derived from an EMBL/GenBank/DDBJ whole genome shotgun (WGS) entry which is preliminary data.</text>
</comment>
<evidence type="ECO:0000313" key="1">
    <source>
        <dbReference type="EMBL" id="VEL20349.1"/>
    </source>
</evidence>
<gene>
    <name evidence="1" type="ORF">PXEA_LOCUS13789</name>
</gene>
<sequence length="70" mass="7650">MRVCVFVQNATGKQTTSSWTCWLFGSSFCPASQTDRLRPSNTSSKVVAVGSTDRQFVYANGHVAVCIVIF</sequence>
<accession>A0A3S5CMA7</accession>
<name>A0A3S5CMA7_9PLAT</name>
<dbReference type="AlphaFoldDB" id="A0A3S5CMA7"/>
<reference evidence="1" key="1">
    <citation type="submission" date="2018-11" db="EMBL/GenBank/DDBJ databases">
        <authorList>
            <consortium name="Pathogen Informatics"/>
        </authorList>
    </citation>
    <scope>NUCLEOTIDE SEQUENCE</scope>
</reference>
<keyword evidence="2" id="KW-1185">Reference proteome</keyword>
<dbReference type="Proteomes" id="UP000784294">
    <property type="component" value="Unassembled WGS sequence"/>
</dbReference>
<proteinExistence type="predicted"/>
<evidence type="ECO:0000313" key="2">
    <source>
        <dbReference type="Proteomes" id="UP000784294"/>
    </source>
</evidence>
<organism evidence="1 2">
    <name type="scientific">Protopolystoma xenopodis</name>
    <dbReference type="NCBI Taxonomy" id="117903"/>
    <lineage>
        <taxon>Eukaryota</taxon>
        <taxon>Metazoa</taxon>
        <taxon>Spiralia</taxon>
        <taxon>Lophotrochozoa</taxon>
        <taxon>Platyhelminthes</taxon>
        <taxon>Monogenea</taxon>
        <taxon>Polyopisthocotylea</taxon>
        <taxon>Polystomatidea</taxon>
        <taxon>Polystomatidae</taxon>
        <taxon>Protopolystoma</taxon>
    </lineage>
</organism>